<dbReference type="InParanoid" id="A0A6L2PYT4"/>
<dbReference type="GO" id="GO:0006644">
    <property type="term" value="P:phospholipid metabolic process"/>
    <property type="evidence" value="ECO:0007669"/>
    <property type="project" value="InterPro"/>
</dbReference>
<comment type="caution">
    <text evidence="8">The sequence shown here is derived from an EMBL/GenBank/DDBJ whole genome shotgun (WGS) entry which is preliminary data.</text>
</comment>
<feature type="transmembrane region" description="Helical" evidence="6">
    <location>
        <begin position="189"/>
        <end position="207"/>
    </location>
</feature>
<dbReference type="InterPro" id="IPR036938">
    <property type="entry name" value="PAP2/HPO_sf"/>
</dbReference>
<comment type="similarity">
    <text evidence="2">Belongs to the PA-phosphatase related phosphoesterase family.</text>
</comment>
<feature type="transmembrane region" description="Helical" evidence="6">
    <location>
        <begin position="69"/>
        <end position="91"/>
    </location>
</feature>
<evidence type="ECO:0000256" key="6">
    <source>
        <dbReference type="SAM" id="Phobius"/>
    </source>
</evidence>
<dbReference type="Pfam" id="PF01569">
    <property type="entry name" value="PAP2"/>
    <property type="match status" value="1"/>
</dbReference>
<gene>
    <name evidence="8" type="ORF">Cfor_10547</name>
</gene>
<name>A0A6L2PYT4_COPFO</name>
<dbReference type="PANTHER" id="PTHR10165">
    <property type="entry name" value="LIPID PHOSPHATE PHOSPHATASE"/>
    <property type="match status" value="1"/>
</dbReference>
<evidence type="ECO:0000313" key="8">
    <source>
        <dbReference type="EMBL" id="GFG35718.1"/>
    </source>
</evidence>
<dbReference type="InterPro" id="IPR043216">
    <property type="entry name" value="PAP-like"/>
</dbReference>
<dbReference type="Gene3D" id="1.20.144.10">
    <property type="entry name" value="Phosphatidic acid phosphatase type 2/haloperoxidase"/>
    <property type="match status" value="1"/>
</dbReference>
<proteinExistence type="inferred from homology"/>
<sequence>GLTLLLWYLLKQPSQRGFFCDDESIRYPVPASQTVSDEVLALGSLGVPIFVIIVTEISRSGLTHPTSLVLLGWTPQVWMVQCYAYIGWFLFGGGMETLTVELGKRVVGRLRPHFLAACLPVGFNCSGASHEYVTDYTCTGDPDVVNTARLSFPSGHASLSFYAATFIVMYLQIRMVWESSKLLKHLMQFLVVMAAWFIALTRVSDYMHHWSDVLAGMVIGTLFGIVTVSWNDTAELSHSLCFWWVISHASPCTSKCTSVKSNFAVNPLLSNITHTAKLPGPPVFLLFTF</sequence>
<evidence type="ECO:0000313" key="9">
    <source>
        <dbReference type="Proteomes" id="UP000502823"/>
    </source>
</evidence>
<feature type="transmembrane region" description="Helical" evidence="6">
    <location>
        <begin position="159"/>
        <end position="177"/>
    </location>
</feature>
<dbReference type="SUPFAM" id="SSF48317">
    <property type="entry name" value="Acid phosphatase/Vanadium-dependent haloperoxidase"/>
    <property type="match status" value="1"/>
</dbReference>
<evidence type="ECO:0000256" key="2">
    <source>
        <dbReference type="ARBA" id="ARBA00008816"/>
    </source>
</evidence>
<keyword evidence="4 6" id="KW-1133">Transmembrane helix</keyword>
<keyword evidence="3 6" id="KW-0812">Transmembrane</keyword>
<evidence type="ECO:0000259" key="7">
    <source>
        <dbReference type="SMART" id="SM00014"/>
    </source>
</evidence>
<accession>A0A6L2PYT4</accession>
<dbReference type="OrthoDB" id="8907274at2759"/>
<dbReference type="CDD" id="cd03384">
    <property type="entry name" value="PAP2_wunen"/>
    <property type="match status" value="1"/>
</dbReference>
<feature type="domain" description="Phosphatidic acid phosphatase type 2/haloperoxidase" evidence="7">
    <location>
        <begin position="86"/>
        <end position="228"/>
    </location>
</feature>
<reference evidence="9" key="1">
    <citation type="submission" date="2020-01" db="EMBL/GenBank/DDBJ databases">
        <title>Draft genome sequence of the Termite Coptotermes fromosanus.</title>
        <authorList>
            <person name="Itakura S."/>
            <person name="Yosikawa Y."/>
            <person name="Umezawa K."/>
        </authorList>
    </citation>
    <scope>NUCLEOTIDE SEQUENCE [LARGE SCALE GENOMIC DNA]</scope>
</reference>
<dbReference type="Proteomes" id="UP000502823">
    <property type="component" value="Unassembled WGS sequence"/>
</dbReference>
<dbReference type="AlphaFoldDB" id="A0A6L2PYT4"/>
<evidence type="ECO:0000256" key="3">
    <source>
        <dbReference type="ARBA" id="ARBA00022692"/>
    </source>
</evidence>
<feature type="transmembrane region" description="Helical" evidence="6">
    <location>
        <begin position="213"/>
        <end position="230"/>
    </location>
</feature>
<keyword evidence="5 6" id="KW-0472">Membrane</keyword>
<evidence type="ECO:0000256" key="4">
    <source>
        <dbReference type="ARBA" id="ARBA00022989"/>
    </source>
</evidence>
<evidence type="ECO:0000256" key="5">
    <source>
        <dbReference type="ARBA" id="ARBA00023136"/>
    </source>
</evidence>
<feature type="non-terminal residue" evidence="8">
    <location>
        <position position="1"/>
    </location>
</feature>
<feature type="transmembrane region" description="Helical" evidence="6">
    <location>
        <begin position="39"/>
        <end position="57"/>
    </location>
</feature>
<dbReference type="PANTHER" id="PTHR10165:SF103">
    <property type="entry name" value="PHOSPHOLIPID PHOSPHATASE HOMOLOG 1.2 HOMOLOG"/>
    <property type="match status" value="1"/>
</dbReference>
<dbReference type="GO" id="GO:0005886">
    <property type="term" value="C:plasma membrane"/>
    <property type="evidence" value="ECO:0007669"/>
    <property type="project" value="TreeGrafter"/>
</dbReference>
<protein>
    <recommendedName>
        <fullName evidence="7">Phosphatidic acid phosphatase type 2/haloperoxidase domain-containing protein</fullName>
    </recommendedName>
</protein>
<dbReference type="GO" id="GO:0046839">
    <property type="term" value="P:phospholipid dephosphorylation"/>
    <property type="evidence" value="ECO:0007669"/>
    <property type="project" value="TreeGrafter"/>
</dbReference>
<organism evidence="8 9">
    <name type="scientific">Coptotermes formosanus</name>
    <name type="common">Formosan subterranean termite</name>
    <dbReference type="NCBI Taxonomy" id="36987"/>
    <lineage>
        <taxon>Eukaryota</taxon>
        <taxon>Metazoa</taxon>
        <taxon>Ecdysozoa</taxon>
        <taxon>Arthropoda</taxon>
        <taxon>Hexapoda</taxon>
        <taxon>Insecta</taxon>
        <taxon>Pterygota</taxon>
        <taxon>Neoptera</taxon>
        <taxon>Polyneoptera</taxon>
        <taxon>Dictyoptera</taxon>
        <taxon>Blattodea</taxon>
        <taxon>Blattoidea</taxon>
        <taxon>Termitoidae</taxon>
        <taxon>Rhinotermitidae</taxon>
        <taxon>Coptotermes</taxon>
    </lineage>
</organism>
<keyword evidence="9" id="KW-1185">Reference proteome</keyword>
<dbReference type="GO" id="GO:0008195">
    <property type="term" value="F:phosphatidate phosphatase activity"/>
    <property type="evidence" value="ECO:0007669"/>
    <property type="project" value="TreeGrafter"/>
</dbReference>
<dbReference type="SMART" id="SM00014">
    <property type="entry name" value="acidPPc"/>
    <property type="match status" value="1"/>
</dbReference>
<dbReference type="GO" id="GO:0007165">
    <property type="term" value="P:signal transduction"/>
    <property type="evidence" value="ECO:0007669"/>
    <property type="project" value="TreeGrafter"/>
</dbReference>
<evidence type="ECO:0000256" key="1">
    <source>
        <dbReference type="ARBA" id="ARBA00004141"/>
    </source>
</evidence>
<comment type="subcellular location">
    <subcellularLocation>
        <location evidence="1">Membrane</location>
        <topology evidence="1">Multi-pass membrane protein</topology>
    </subcellularLocation>
</comment>
<dbReference type="FunCoup" id="A0A6L2PYT4">
    <property type="interactions" value="231"/>
</dbReference>
<dbReference type="InterPro" id="IPR000326">
    <property type="entry name" value="PAP2/HPO"/>
</dbReference>
<dbReference type="EMBL" id="BLKM01000571">
    <property type="protein sequence ID" value="GFG35718.1"/>
    <property type="molecule type" value="Genomic_DNA"/>
</dbReference>